<evidence type="ECO:0000256" key="2">
    <source>
        <dbReference type="ARBA" id="ARBA00022527"/>
    </source>
</evidence>
<comment type="caution">
    <text evidence="10">The sequence shown here is derived from an EMBL/GenBank/DDBJ whole genome shotgun (WGS) entry which is preliminary data.</text>
</comment>
<organism evidence="10 11">
    <name type="scientific">Rhodofomes roseus</name>
    <dbReference type="NCBI Taxonomy" id="34475"/>
    <lineage>
        <taxon>Eukaryota</taxon>
        <taxon>Fungi</taxon>
        <taxon>Dikarya</taxon>
        <taxon>Basidiomycota</taxon>
        <taxon>Agaricomycotina</taxon>
        <taxon>Agaricomycetes</taxon>
        <taxon>Polyporales</taxon>
        <taxon>Rhodofomes</taxon>
    </lineage>
</organism>
<dbReference type="InterPro" id="IPR008271">
    <property type="entry name" value="Ser/Thr_kinase_AS"/>
</dbReference>
<reference evidence="10 11" key="1">
    <citation type="submission" date="2019-01" db="EMBL/GenBank/DDBJ databases">
        <title>Genome sequencing of the rare red list fungi Fomitopsis rosea.</title>
        <authorList>
            <person name="Buettner E."/>
            <person name="Kellner H."/>
        </authorList>
    </citation>
    <scope>NUCLEOTIDE SEQUENCE [LARGE SCALE GENOMIC DNA]</scope>
    <source>
        <strain evidence="10 11">DSM 105464</strain>
    </source>
</reference>
<dbReference type="EC" id="2.7.11.1" evidence="1"/>
<name>A0A4Y9YLP8_9APHY</name>
<dbReference type="InterPro" id="IPR011009">
    <property type="entry name" value="Kinase-like_dom_sf"/>
</dbReference>
<dbReference type="GO" id="GO:0005524">
    <property type="term" value="F:ATP binding"/>
    <property type="evidence" value="ECO:0007669"/>
    <property type="project" value="UniProtKB-KW"/>
</dbReference>
<dbReference type="PROSITE" id="PS00108">
    <property type="entry name" value="PROTEIN_KINASE_ST"/>
    <property type="match status" value="1"/>
</dbReference>
<evidence type="ECO:0000256" key="4">
    <source>
        <dbReference type="ARBA" id="ARBA00022741"/>
    </source>
</evidence>
<evidence type="ECO:0000259" key="9">
    <source>
        <dbReference type="PROSITE" id="PS50011"/>
    </source>
</evidence>
<keyword evidence="2" id="KW-0723">Serine/threonine-protein kinase</keyword>
<dbReference type="GO" id="GO:0004674">
    <property type="term" value="F:protein serine/threonine kinase activity"/>
    <property type="evidence" value="ECO:0007669"/>
    <property type="project" value="UniProtKB-KW"/>
</dbReference>
<evidence type="ECO:0000256" key="5">
    <source>
        <dbReference type="ARBA" id="ARBA00022777"/>
    </source>
</evidence>
<keyword evidence="4" id="KW-0547">Nucleotide-binding</keyword>
<dbReference type="EMBL" id="SEKV01000133">
    <property type="protein sequence ID" value="TFY63345.1"/>
    <property type="molecule type" value="Genomic_DNA"/>
</dbReference>
<gene>
    <name evidence="10" type="ORF">EVJ58_g3303</name>
</gene>
<evidence type="ECO:0000256" key="1">
    <source>
        <dbReference type="ARBA" id="ARBA00012513"/>
    </source>
</evidence>
<evidence type="ECO:0000256" key="7">
    <source>
        <dbReference type="ARBA" id="ARBA00047899"/>
    </source>
</evidence>
<dbReference type="Proteomes" id="UP000298390">
    <property type="component" value="Unassembled WGS sequence"/>
</dbReference>
<dbReference type="SUPFAM" id="SSF56112">
    <property type="entry name" value="Protein kinase-like (PK-like)"/>
    <property type="match status" value="1"/>
</dbReference>
<dbReference type="PROSITE" id="PS50011">
    <property type="entry name" value="PROTEIN_KINASE_DOM"/>
    <property type="match status" value="1"/>
</dbReference>
<sequence length="395" mass="45096">MRSHIDAPFRTGSVVRNVQLLSSYRLRESSHLQATSTEYVFQVPPHLQIVSGFGLRASSVKVDHKPRAVGHETPESSLFKTSDEYATVMHDDLPSLTQNAVKSDDVRVQLSFNGDGDVVHALGILREQHFLHGDIKPANLLVNDDNHLVLADFGLARDFGRPWGPLPWKQFQRAFDVKHPDHAAFRSLGLDGWDVTRRRVGTIRCHHLRDADWLADWYLAPVVVPLTFDEQKDTLVNDDARDLLRKMLEVDPVKRVTIEEIKEHTYFQSIDWKEIVARVPIMSDHTATHSPDMKQKPAYIPYAPPYKADEDLYSWFEWVSPALSAQRSTAAPRIMTAMMRQIILSQTRSSALATTMNIPHPVSPSLLKKLWRVAKRVRIRTARVRPDSPRMDMLN</sequence>
<keyword evidence="6" id="KW-0067">ATP-binding</keyword>
<evidence type="ECO:0000256" key="3">
    <source>
        <dbReference type="ARBA" id="ARBA00022679"/>
    </source>
</evidence>
<evidence type="ECO:0000313" key="11">
    <source>
        <dbReference type="Proteomes" id="UP000298390"/>
    </source>
</evidence>
<feature type="domain" description="Protein kinase" evidence="9">
    <location>
        <begin position="1"/>
        <end position="267"/>
    </location>
</feature>
<evidence type="ECO:0000256" key="6">
    <source>
        <dbReference type="ARBA" id="ARBA00022840"/>
    </source>
</evidence>
<keyword evidence="3" id="KW-0808">Transferase</keyword>
<dbReference type="PANTHER" id="PTHR24356">
    <property type="entry name" value="SERINE/THREONINE-PROTEIN KINASE"/>
    <property type="match status" value="1"/>
</dbReference>
<dbReference type="SMART" id="SM00220">
    <property type="entry name" value="S_TKc"/>
    <property type="match status" value="1"/>
</dbReference>
<dbReference type="Pfam" id="PF00069">
    <property type="entry name" value="Pkinase"/>
    <property type="match status" value="1"/>
</dbReference>
<protein>
    <recommendedName>
        <fullName evidence="1">non-specific serine/threonine protein kinase</fullName>
        <ecNumber evidence="1">2.7.11.1</ecNumber>
    </recommendedName>
</protein>
<accession>A0A4Y9YLP8</accession>
<evidence type="ECO:0000256" key="8">
    <source>
        <dbReference type="ARBA" id="ARBA00048679"/>
    </source>
</evidence>
<dbReference type="STRING" id="34475.A0A4Y9YLP8"/>
<comment type="catalytic activity">
    <reaction evidence="7">
        <text>L-threonyl-[protein] + ATP = O-phospho-L-threonyl-[protein] + ADP + H(+)</text>
        <dbReference type="Rhea" id="RHEA:46608"/>
        <dbReference type="Rhea" id="RHEA-COMP:11060"/>
        <dbReference type="Rhea" id="RHEA-COMP:11605"/>
        <dbReference type="ChEBI" id="CHEBI:15378"/>
        <dbReference type="ChEBI" id="CHEBI:30013"/>
        <dbReference type="ChEBI" id="CHEBI:30616"/>
        <dbReference type="ChEBI" id="CHEBI:61977"/>
        <dbReference type="ChEBI" id="CHEBI:456216"/>
        <dbReference type="EC" id="2.7.11.1"/>
    </reaction>
</comment>
<evidence type="ECO:0000313" key="10">
    <source>
        <dbReference type="EMBL" id="TFY63345.1"/>
    </source>
</evidence>
<proteinExistence type="predicted"/>
<dbReference type="Gene3D" id="1.10.510.10">
    <property type="entry name" value="Transferase(Phosphotransferase) domain 1"/>
    <property type="match status" value="2"/>
</dbReference>
<dbReference type="InterPro" id="IPR000719">
    <property type="entry name" value="Prot_kinase_dom"/>
</dbReference>
<dbReference type="AlphaFoldDB" id="A0A4Y9YLP8"/>
<dbReference type="InterPro" id="IPR050236">
    <property type="entry name" value="Ser_Thr_kinase_AGC"/>
</dbReference>
<comment type="catalytic activity">
    <reaction evidence="8">
        <text>L-seryl-[protein] + ATP = O-phospho-L-seryl-[protein] + ADP + H(+)</text>
        <dbReference type="Rhea" id="RHEA:17989"/>
        <dbReference type="Rhea" id="RHEA-COMP:9863"/>
        <dbReference type="Rhea" id="RHEA-COMP:11604"/>
        <dbReference type="ChEBI" id="CHEBI:15378"/>
        <dbReference type="ChEBI" id="CHEBI:29999"/>
        <dbReference type="ChEBI" id="CHEBI:30616"/>
        <dbReference type="ChEBI" id="CHEBI:83421"/>
        <dbReference type="ChEBI" id="CHEBI:456216"/>
        <dbReference type="EC" id="2.7.11.1"/>
    </reaction>
</comment>
<keyword evidence="5" id="KW-0418">Kinase</keyword>